<dbReference type="Proteomes" id="UP001500021">
    <property type="component" value="Unassembled WGS sequence"/>
</dbReference>
<dbReference type="PROSITE" id="PS50109">
    <property type="entry name" value="HIS_KIN"/>
    <property type="match status" value="1"/>
</dbReference>
<organism evidence="15 16">
    <name type="scientific">Colwellia asteriadis</name>
    <dbReference type="NCBI Taxonomy" id="517723"/>
    <lineage>
        <taxon>Bacteria</taxon>
        <taxon>Pseudomonadati</taxon>
        <taxon>Pseudomonadota</taxon>
        <taxon>Gammaproteobacteria</taxon>
        <taxon>Alteromonadales</taxon>
        <taxon>Colwelliaceae</taxon>
        <taxon>Colwellia</taxon>
    </lineage>
</organism>
<keyword evidence="5 10" id="KW-0597">Phosphoprotein</keyword>
<evidence type="ECO:0000256" key="9">
    <source>
        <dbReference type="ARBA" id="ARBA00023136"/>
    </source>
</evidence>
<evidence type="ECO:0000256" key="8">
    <source>
        <dbReference type="ARBA" id="ARBA00023012"/>
    </source>
</evidence>
<feature type="transmembrane region" description="Helical" evidence="11">
    <location>
        <begin position="12"/>
        <end position="31"/>
    </location>
</feature>
<dbReference type="SMART" id="SM00388">
    <property type="entry name" value="HisKA"/>
    <property type="match status" value="1"/>
</dbReference>
<feature type="transmembrane region" description="Helical" evidence="11">
    <location>
        <begin position="37"/>
        <end position="55"/>
    </location>
</feature>
<dbReference type="Pfam" id="PF00072">
    <property type="entry name" value="Response_reg"/>
    <property type="match status" value="1"/>
</dbReference>
<evidence type="ECO:0000259" key="14">
    <source>
        <dbReference type="PROSITE" id="PS50839"/>
    </source>
</evidence>
<dbReference type="RefSeq" id="WP_343815540.1">
    <property type="nucleotide sequence ID" value="NZ_BAAAFA010000002.1"/>
</dbReference>
<feature type="transmembrane region" description="Helical" evidence="11">
    <location>
        <begin position="164"/>
        <end position="188"/>
    </location>
</feature>
<evidence type="ECO:0000259" key="12">
    <source>
        <dbReference type="PROSITE" id="PS50109"/>
    </source>
</evidence>
<dbReference type="PROSITE" id="PS50110">
    <property type="entry name" value="RESPONSE_REGULATORY"/>
    <property type="match status" value="1"/>
</dbReference>
<keyword evidence="6 11" id="KW-0812">Transmembrane</keyword>
<evidence type="ECO:0000313" key="16">
    <source>
        <dbReference type="Proteomes" id="UP001500021"/>
    </source>
</evidence>
<dbReference type="CDD" id="cd00082">
    <property type="entry name" value="HisKA"/>
    <property type="match status" value="1"/>
</dbReference>
<feature type="transmembrane region" description="Helical" evidence="11">
    <location>
        <begin position="91"/>
        <end position="112"/>
    </location>
</feature>
<evidence type="ECO:0000259" key="13">
    <source>
        <dbReference type="PROSITE" id="PS50110"/>
    </source>
</evidence>
<feature type="transmembrane region" description="Helical" evidence="11">
    <location>
        <begin position="200"/>
        <end position="220"/>
    </location>
</feature>
<dbReference type="CDD" id="cd16922">
    <property type="entry name" value="HATPase_EvgS-ArcB-TorS-like"/>
    <property type="match status" value="1"/>
</dbReference>
<dbReference type="Pfam" id="PF00512">
    <property type="entry name" value="HisKA"/>
    <property type="match status" value="1"/>
</dbReference>
<protein>
    <recommendedName>
        <fullName evidence="3">histidine kinase</fullName>
        <ecNumber evidence="3">2.7.13.3</ecNumber>
    </recommendedName>
</protein>
<proteinExistence type="predicted"/>
<feature type="domain" description="CHASE" evidence="14">
    <location>
        <begin position="262"/>
        <end position="425"/>
    </location>
</feature>
<evidence type="ECO:0000256" key="2">
    <source>
        <dbReference type="ARBA" id="ARBA00004651"/>
    </source>
</evidence>
<comment type="catalytic activity">
    <reaction evidence="1">
        <text>ATP + protein L-histidine = ADP + protein N-phospho-L-histidine.</text>
        <dbReference type="EC" id="2.7.13.3"/>
    </reaction>
</comment>
<evidence type="ECO:0000256" key="10">
    <source>
        <dbReference type="PROSITE-ProRule" id="PRU00169"/>
    </source>
</evidence>
<dbReference type="InterPro" id="IPR036097">
    <property type="entry name" value="HisK_dim/P_sf"/>
</dbReference>
<accession>A0ABP3WH11</accession>
<keyword evidence="9 11" id="KW-0472">Membrane</keyword>
<keyword evidence="4" id="KW-1003">Cell membrane</keyword>
<evidence type="ECO:0000256" key="6">
    <source>
        <dbReference type="ARBA" id="ARBA00022692"/>
    </source>
</evidence>
<feature type="transmembrane region" description="Helical" evidence="11">
    <location>
        <begin position="492"/>
        <end position="513"/>
    </location>
</feature>
<dbReference type="InterPro" id="IPR001789">
    <property type="entry name" value="Sig_transdc_resp-reg_receiver"/>
</dbReference>
<dbReference type="PROSITE" id="PS50839">
    <property type="entry name" value="CHASE"/>
    <property type="match status" value="1"/>
</dbReference>
<dbReference type="EC" id="2.7.13.3" evidence="3"/>
<dbReference type="Gene3D" id="1.10.287.130">
    <property type="match status" value="1"/>
</dbReference>
<dbReference type="InterPro" id="IPR005467">
    <property type="entry name" value="His_kinase_dom"/>
</dbReference>
<keyword evidence="16" id="KW-1185">Reference proteome</keyword>
<dbReference type="Gene3D" id="3.30.565.10">
    <property type="entry name" value="Histidine kinase-like ATPase, C-terminal domain"/>
    <property type="match status" value="1"/>
</dbReference>
<reference evidence="16" key="1">
    <citation type="journal article" date="2019" name="Int. J. Syst. Evol. Microbiol.">
        <title>The Global Catalogue of Microorganisms (GCM) 10K type strain sequencing project: providing services to taxonomists for standard genome sequencing and annotation.</title>
        <authorList>
            <consortium name="The Broad Institute Genomics Platform"/>
            <consortium name="The Broad Institute Genome Sequencing Center for Infectious Disease"/>
            <person name="Wu L."/>
            <person name="Ma J."/>
        </authorList>
    </citation>
    <scope>NUCLEOTIDE SEQUENCE [LARGE SCALE GENOMIC DNA]</scope>
    <source>
        <strain evidence="16">JCM 15608</strain>
    </source>
</reference>
<dbReference type="Pfam" id="PF05231">
    <property type="entry name" value="MASE1"/>
    <property type="match status" value="1"/>
</dbReference>
<sequence>MPINSIPKASWALYLLLFFSYVVSGNFLSSISFQSQIVPIWLPAGIALVGCYLYWWRFFPAVLLASFIFNCTVTPNFELNQILSTIGLQNLIISLGATLQAIVGSALLRYWLGNPLSQSNNRSTIYYVLIIGIAVNLISANIGVYSLSIFNPNYNLDNYQLNMVFWWLGDSLGVLFACPFILSFIHHAPLTEDQRKSRSVLLFCISTLFIIVLVLANFFIKDSNITSAEMVKREVNIIENGIYRQISSNIQSLRSLAHFIQNTPNADRLSFHKKAQQLTDDSSTLKALSWNPYIEVTEREAHQQALAQEYQQAIPIRGNALVAGDPLVYVKWISPEQSNSEAIGFNVYSNPERKQTLNQTMENYQPKATNIIQLVQSNQKEPGFLLFFPVFEHEGNSQNKALKKLQGFVTGVFLAENVITSAMTQAQQKLFFYEVYEEGKQQPFFSTITKASAEIQAGSDDYSHIFDVNGQPWHIHLKVNRDQSIKRQHNDFIIFFVLLVIIVAIIVTSLLLMNNRQMILNNLVKERTVSLKQAVSEANYANKAKSQFLANMSHEIRTPMNSVIGFAQLAKSSDDMQEIKGYLKHIDVSSDLLLHIVNNILDISKIESSKITLTDEVFNLHLVLTRIFNVFEVDSFNNEIKWDLTDNIPKHLYFKGDQTRIEQILMNLCGNAMKFTKSGSVSLTADLVEIVDNRAHLCLQVTDTGIGISAESISKLFQPFTQADSSTSRDFGGTGLGLTIAQKLSHLMDGDITISSVEGKGSTFTFTCKLALAEDRTISAPDVSSFLKEMALEKESVNHAELSESNHENMVTAESEVAVNTKSLSDLTILVAEDNRINQKLITTILDKLEIKNTVVENGQLAINALEQGSFDAILMDCQMPVLDGYEATTIIRTMSKYDNLPIIALTADVDTRNKEKAMNIGFNHHLSKPINLKELKQCLQSIVS</sequence>
<dbReference type="InterPro" id="IPR004358">
    <property type="entry name" value="Sig_transdc_His_kin-like_C"/>
</dbReference>
<keyword evidence="7 11" id="KW-1133">Transmembrane helix</keyword>
<keyword evidence="8" id="KW-0902">Two-component regulatory system</keyword>
<comment type="subcellular location">
    <subcellularLocation>
        <location evidence="2">Cell membrane</location>
        <topology evidence="2">Multi-pass membrane protein</topology>
    </subcellularLocation>
</comment>
<evidence type="ECO:0000256" key="1">
    <source>
        <dbReference type="ARBA" id="ARBA00000085"/>
    </source>
</evidence>
<dbReference type="CDD" id="cd17546">
    <property type="entry name" value="REC_hyHK_CKI1_RcsC-like"/>
    <property type="match status" value="1"/>
</dbReference>
<dbReference type="PANTHER" id="PTHR45339:SF1">
    <property type="entry name" value="HYBRID SIGNAL TRANSDUCTION HISTIDINE KINASE J"/>
    <property type="match status" value="1"/>
</dbReference>
<dbReference type="InterPro" id="IPR007895">
    <property type="entry name" value="MASE1"/>
</dbReference>
<evidence type="ECO:0000256" key="11">
    <source>
        <dbReference type="SAM" id="Phobius"/>
    </source>
</evidence>
<comment type="caution">
    <text evidence="15">The sequence shown here is derived from an EMBL/GenBank/DDBJ whole genome shotgun (WGS) entry which is preliminary data.</text>
</comment>
<dbReference type="SUPFAM" id="SSF55874">
    <property type="entry name" value="ATPase domain of HSP90 chaperone/DNA topoisomerase II/histidine kinase"/>
    <property type="match status" value="1"/>
</dbReference>
<evidence type="ECO:0000256" key="4">
    <source>
        <dbReference type="ARBA" id="ARBA00022475"/>
    </source>
</evidence>
<feature type="domain" description="Histidine kinase" evidence="12">
    <location>
        <begin position="551"/>
        <end position="772"/>
    </location>
</feature>
<feature type="domain" description="Response regulatory" evidence="13">
    <location>
        <begin position="828"/>
        <end position="944"/>
    </location>
</feature>
<dbReference type="PANTHER" id="PTHR45339">
    <property type="entry name" value="HYBRID SIGNAL TRANSDUCTION HISTIDINE KINASE J"/>
    <property type="match status" value="1"/>
</dbReference>
<dbReference type="PRINTS" id="PR00344">
    <property type="entry name" value="BCTRLSENSOR"/>
</dbReference>
<feature type="modified residue" description="4-aspartylphosphate" evidence="10">
    <location>
        <position position="877"/>
    </location>
</feature>
<dbReference type="InterPro" id="IPR006189">
    <property type="entry name" value="CHASE_dom"/>
</dbReference>
<dbReference type="SUPFAM" id="SSF52172">
    <property type="entry name" value="CheY-like"/>
    <property type="match status" value="1"/>
</dbReference>
<dbReference type="InterPro" id="IPR003661">
    <property type="entry name" value="HisK_dim/P_dom"/>
</dbReference>
<evidence type="ECO:0000256" key="5">
    <source>
        <dbReference type="ARBA" id="ARBA00022553"/>
    </source>
</evidence>
<dbReference type="Pfam" id="PF02518">
    <property type="entry name" value="HATPase_c"/>
    <property type="match status" value="1"/>
</dbReference>
<dbReference type="InterPro" id="IPR003594">
    <property type="entry name" value="HATPase_dom"/>
</dbReference>
<dbReference type="Gene3D" id="3.40.50.2300">
    <property type="match status" value="1"/>
</dbReference>
<dbReference type="SUPFAM" id="SSF47384">
    <property type="entry name" value="Homodimeric domain of signal transducing histidine kinase"/>
    <property type="match status" value="1"/>
</dbReference>
<name>A0ABP3WH11_9GAMM</name>
<dbReference type="InterPro" id="IPR042240">
    <property type="entry name" value="CHASE_sf"/>
</dbReference>
<evidence type="ECO:0000256" key="7">
    <source>
        <dbReference type="ARBA" id="ARBA00022989"/>
    </source>
</evidence>
<dbReference type="SMART" id="SM01079">
    <property type="entry name" value="CHASE"/>
    <property type="match status" value="1"/>
</dbReference>
<dbReference type="EMBL" id="BAAAFA010000002">
    <property type="protein sequence ID" value="GAA0813644.1"/>
    <property type="molecule type" value="Genomic_DNA"/>
</dbReference>
<feature type="transmembrane region" description="Helical" evidence="11">
    <location>
        <begin position="124"/>
        <end position="144"/>
    </location>
</feature>
<dbReference type="SMART" id="SM00387">
    <property type="entry name" value="HATPase_c"/>
    <property type="match status" value="1"/>
</dbReference>
<evidence type="ECO:0000256" key="3">
    <source>
        <dbReference type="ARBA" id="ARBA00012438"/>
    </source>
</evidence>
<dbReference type="InterPro" id="IPR011006">
    <property type="entry name" value="CheY-like_superfamily"/>
</dbReference>
<dbReference type="Gene3D" id="3.30.450.350">
    <property type="entry name" value="CHASE domain"/>
    <property type="match status" value="1"/>
</dbReference>
<evidence type="ECO:0000313" key="15">
    <source>
        <dbReference type="EMBL" id="GAA0813644.1"/>
    </source>
</evidence>
<dbReference type="InterPro" id="IPR036890">
    <property type="entry name" value="HATPase_C_sf"/>
</dbReference>
<dbReference type="SMART" id="SM00448">
    <property type="entry name" value="REC"/>
    <property type="match status" value="1"/>
</dbReference>
<gene>
    <name evidence="15" type="ORF">GCM10009111_09330</name>
</gene>
<dbReference type="Pfam" id="PF03924">
    <property type="entry name" value="CHASE"/>
    <property type="match status" value="1"/>
</dbReference>